<evidence type="ECO:0000256" key="2">
    <source>
        <dbReference type="ARBA" id="ARBA00023277"/>
    </source>
</evidence>
<dbReference type="AlphaFoldDB" id="A0A8S4FI27"/>
<evidence type="ECO:0000313" key="4">
    <source>
        <dbReference type="EMBL" id="CAG9126760.1"/>
    </source>
</evidence>
<dbReference type="GO" id="GO:0016491">
    <property type="term" value="F:oxidoreductase activity"/>
    <property type="evidence" value="ECO:0007669"/>
    <property type="project" value="InterPro"/>
</dbReference>
<dbReference type="InterPro" id="IPR050005">
    <property type="entry name" value="DenD"/>
</dbReference>
<dbReference type="InterPro" id="IPR001509">
    <property type="entry name" value="Epimerase_deHydtase"/>
</dbReference>
<evidence type="ECO:0000259" key="3">
    <source>
        <dbReference type="Pfam" id="PF01370"/>
    </source>
</evidence>
<dbReference type="SUPFAM" id="SSF51735">
    <property type="entry name" value="NAD(P)-binding Rossmann-fold domains"/>
    <property type="match status" value="1"/>
</dbReference>
<dbReference type="NCBIfam" id="NF043036">
    <property type="entry name" value="ErythonDh"/>
    <property type="match status" value="1"/>
</dbReference>
<evidence type="ECO:0000313" key="5">
    <source>
        <dbReference type="Proteomes" id="UP000653454"/>
    </source>
</evidence>
<feature type="domain" description="NAD-dependent epimerase/dehydratase" evidence="3">
    <location>
        <begin position="3"/>
        <end position="203"/>
    </location>
</feature>
<name>A0A8S4FI27_PLUXY</name>
<keyword evidence="1" id="KW-0521">NADP</keyword>
<organism evidence="4 5">
    <name type="scientific">Plutella xylostella</name>
    <name type="common">Diamondback moth</name>
    <name type="synonym">Plutella maculipennis</name>
    <dbReference type="NCBI Taxonomy" id="51655"/>
    <lineage>
        <taxon>Eukaryota</taxon>
        <taxon>Metazoa</taxon>
        <taxon>Ecdysozoa</taxon>
        <taxon>Arthropoda</taxon>
        <taxon>Hexapoda</taxon>
        <taxon>Insecta</taxon>
        <taxon>Pterygota</taxon>
        <taxon>Neoptera</taxon>
        <taxon>Endopterygota</taxon>
        <taxon>Lepidoptera</taxon>
        <taxon>Glossata</taxon>
        <taxon>Ditrysia</taxon>
        <taxon>Yponomeutoidea</taxon>
        <taxon>Plutellidae</taxon>
        <taxon>Plutella</taxon>
    </lineage>
</organism>
<dbReference type="Proteomes" id="UP000653454">
    <property type="component" value="Unassembled WGS sequence"/>
</dbReference>
<protein>
    <submittedName>
        <fullName evidence="4">(diamondback moth) hypothetical protein</fullName>
    </submittedName>
</protein>
<evidence type="ECO:0000256" key="1">
    <source>
        <dbReference type="ARBA" id="ARBA00022857"/>
    </source>
</evidence>
<accession>A0A8S4FI27</accession>
<dbReference type="EMBL" id="CAJHNJ030000033">
    <property type="protein sequence ID" value="CAG9126760.1"/>
    <property type="molecule type" value="Genomic_DNA"/>
</dbReference>
<dbReference type="Gene3D" id="3.40.50.720">
    <property type="entry name" value="NAD(P)-binding Rossmann-like Domain"/>
    <property type="match status" value="1"/>
</dbReference>
<gene>
    <name evidence="4" type="ORF">PLXY2_LOCUS8694</name>
</gene>
<dbReference type="PANTHER" id="PTHR43103">
    <property type="entry name" value="NUCLEOSIDE-DIPHOSPHATE-SUGAR EPIMERASE"/>
    <property type="match status" value="1"/>
</dbReference>
<sequence>MDIVVTGAGGYLGGLLADALLQPGCPVPVRRLLLLDVAPPPPRADPRVTCRAADLAAPGAPAALLPPGTQLVFHLAAVVSGHAEQDFELGLRVNLDATRALLDAVRALGGARLVFASTVGVFGGALPAVVHEGVAPTPQSSYGCAKAMSELLVAEYARRGWLQARTLRLPTVTVRAGAANRAVTSFASGMVREPLAGRDYTVPVPPETELWVASPRAAVRNLLHAAAAGGDAAPLCLPGLTVSAGAAAAALAAARPAAAARLRWAPDPLITAMVQSFPARFDCSRALRLGYVADESFDSIVRDYIQHDLKETSA</sequence>
<dbReference type="InterPro" id="IPR036291">
    <property type="entry name" value="NAD(P)-bd_dom_sf"/>
</dbReference>
<reference evidence="4" key="1">
    <citation type="submission" date="2020-11" db="EMBL/GenBank/DDBJ databases">
        <authorList>
            <person name="Whiteford S."/>
        </authorList>
    </citation>
    <scope>NUCLEOTIDE SEQUENCE</scope>
</reference>
<proteinExistence type="predicted"/>
<dbReference type="PANTHER" id="PTHR43103:SF3">
    <property type="entry name" value="ADP-L-GLYCERO-D-MANNO-HEPTOSE-6-EPIMERASE"/>
    <property type="match status" value="1"/>
</dbReference>
<dbReference type="Pfam" id="PF01370">
    <property type="entry name" value="Epimerase"/>
    <property type="match status" value="1"/>
</dbReference>
<keyword evidence="5" id="KW-1185">Reference proteome</keyword>
<dbReference type="Gene3D" id="3.90.25.10">
    <property type="entry name" value="UDP-galactose 4-epimerase, domain 1"/>
    <property type="match status" value="1"/>
</dbReference>
<comment type="caution">
    <text evidence="4">The sequence shown here is derived from an EMBL/GenBank/DDBJ whole genome shotgun (WGS) entry which is preliminary data.</text>
</comment>
<keyword evidence="2" id="KW-0119">Carbohydrate metabolism</keyword>